<dbReference type="AlphaFoldDB" id="A0A915I948"/>
<evidence type="ECO:0000313" key="1">
    <source>
        <dbReference type="Proteomes" id="UP000887565"/>
    </source>
</evidence>
<evidence type="ECO:0000313" key="2">
    <source>
        <dbReference type="WBParaSite" id="nRc.2.0.1.t10392-RA"/>
    </source>
</evidence>
<dbReference type="WBParaSite" id="nRc.2.0.1.t10392-RA">
    <property type="protein sequence ID" value="nRc.2.0.1.t10392-RA"/>
    <property type="gene ID" value="nRc.2.0.1.g10392"/>
</dbReference>
<dbReference type="Proteomes" id="UP000887565">
    <property type="component" value="Unplaced"/>
</dbReference>
<proteinExistence type="predicted"/>
<organism evidence="1 2">
    <name type="scientific">Romanomermis culicivorax</name>
    <name type="common">Nematode worm</name>
    <dbReference type="NCBI Taxonomy" id="13658"/>
    <lineage>
        <taxon>Eukaryota</taxon>
        <taxon>Metazoa</taxon>
        <taxon>Ecdysozoa</taxon>
        <taxon>Nematoda</taxon>
        <taxon>Enoplea</taxon>
        <taxon>Dorylaimia</taxon>
        <taxon>Mermithida</taxon>
        <taxon>Mermithoidea</taxon>
        <taxon>Mermithidae</taxon>
        <taxon>Romanomermis</taxon>
    </lineage>
</organism>
<reference evidence="2" key="1">
    <citation type="submission" date="2022-11" db="UniProtKB">
        <authorList>
            <consortium name="WormBaseParasite"/>
        </authorList>
    </citation>
    <scope>IDENTIFICATION</scope>
</reference>
<protein>
    <submittedName>
        <fullName evidence="2">Uncharacterized protein</fullName>
    </submittedName>
</protein>
<name>A0A915I948_ROMCU</name>
<keyword evidence="1" id="KW-1185">Reference proteome</keyword>
<accession>A0A915I948</accession>
<sequence length="149" mass="16956">MQEHNDFQLHEESTIMSSMMTNSVTIISKLKFPVGKNKAEKCDYIFQTANHSTALQDMGSCWGYTKDTPVWGTRLLRNLRGLAKELAQTDPSDGLERRAEGPDLDRPNELTLFLTQDLFSRASSFKLRPMVKENEISNRTIGTNLLENM</sequence>